<dbReference type="PROSITE" id="PS51987">
    <property type="entry name" value="GS_CATALYTIC"/>
    <property type="match status" value="1"/>
</dbReference>
<evidence type="ECO:0000256" key="1">
    <source>
        <dbReference type="ARBA" id="ARBA00001946"/>
    </source>
</evidence>
<organism evidence="10 11">
    <name type="scientific">Acidimangrovimonas pyrenivorans</name>
    <dbReference type="NCBI Taxonomy" id="2030798"/>
    <lineage>
        <taxon>Bacteria</taxon>
        <taxon>Pseudomonadati</taxon>
        <taxon>Pseudomonadota</taxon>
        <taxon>Alphaproteobacteria</taxon>
        <taxon>Rhodobacterales</taxon>
        <taxon>Paracoccaceae</taxon>
        <taxon>Acidimangrovimonas</taxon>
    </lineage>
</organism>
<evidence type="ECO:0000256" key="8">
    <source>
        <dbReference type="RuleBase" id="RU000384"/>
    </source>
</evidence>
<evidence type="ECO:0000256" key="5">
    <source>
        <dbReference type="ARBA" id="ARBA00022840"/>
    </source>
</evidence>
<evidence type="ECO:0000313" key="10">
    <source>
        <dbReference type="EMBL" id="MFC2968545.1"/>
    </source>
</evidence>
<dbReference type="PANTHER" id="PTHR43785:SF12">
    <property type="entry name" value="TYPE-1 GLUTAMINE SYNTHETASE 2"/>
    <property type="match status" value="1"/>
</dbReference>
<keyword evidence="6" id="KW-0535">Nitrogen fixation</keyword>
<comment type="similarity">
    <text evidence="7 8">Belongs to the glutamine synthetase family.</text>
</comment>
<keyword evidence="4" id="KW-0547">Nucleotide-binding</keyword>
<evidence type="ECO:0000259" key="9">
    <source>
        <dbReference type="PROSITE" id="PS51987"/>
    </source>
</evidence>
<evidence type="ECO:0000256" key="4">
    <source>
        <dbReference type="ARBA" id="ARBA00022741"/>
    </source>
</evidence>
<keyword evidence="11" id="KW-1185">Reference proteome</keyword>
<dbReference type="Pfam" id="PF16952">
    <property type="entry name" value="Gln-synt_N_2"/>
    <property type="match status" value="1"/>
</dbReference>
<dbReference type="InterPro" id="IPR036651">
    <property type="entry name" value="Gln_synt_N_sf"/>
</dbReference>
<name>A0ABV7AI63_9RHOB</name>
<evidence type="ECO:0000256" key="2">
    <source>
        <dbReference type="ARBA" id="ARBA00003117"/>
    </source>
</evidence>
<dbReference type="Gene3D" id="3.10.20.70">
    <property type="entry name" value="Glutamine synthetase, N-terminal domain"/>
    <property type="match status" value="1"/>
</dbReference>
<dbReference type="InterPro" id="IPR008147">
    <property type="entry name" value="Gln_synt_N"/>
</dbReference>
<evidence type="ECO:0000313" key="11">
    <source>
        <dbReference type="Proteomes" id="UP001595443"/>
    </source>
</evidence>
<evidence type="ECO:0000256" key="3">
    <source>
        <dbReference type="ARBA" id="ARBA00022598"/>
    </source>
</evidence>
<protein>
    <submittedName>
        <fullName evidence="10">Glutamine synthetase</fullName>
    </submittedName>
</protein>
<dbReference type="EMBL" id="JBHRSK010000007">
    <property type="protein sequence ID" value="MFC2968545.1"/>
    <property type="molecule type" value="Genomic_DNA"/>
</dbReference>
<keyword evidence="5" id="KW-0067">ATP-binding</keyword>
<feature type="domain" description="GS catalytic" evidence="9">
    <location>
        <begin position="103"/>
        <end position="438"/>
    </location>
</feature>
<dbReference type="Proteomes" id="UP001595443">
    <property type="component" value="Unassembled WGS sequence"/>
</dbReference>
<comment type="cofactor">
    <cofactor evidence="1">
        <name>Mg(2+)</name>
        <dbReference type="ChEBI" id="CHEBI:18420"/>
    </cofactor>
</comment>
<comment type="caution">
    <text evidence="10">The sequence shown here is derived from an EMBL/GenBank/DDBJ whole genome shotgun (WGS) entry which is preliminary data.</text>
</comment>
<keyword evidence="3" id="KW-0436">Ligase</keyword>
<evidence type="ECO:0000256" key="7">
    <source>
        <dbReference type="PROSITE-ProRule" id="PRU01331"/>
    </source>
</evidence>
<dbReference type="SMART" id="SM01230">
    <property type="entry name" value="Gln-synt_C"/>
    <property type="match status" value="1"/>
</dbReference>
<comment type="function">
    <text evidence="2">Catalyzes the ATP-dependent biosynthesis of glutamine from glutamate and ammonia.</text>
</comment>
<accession>A0ABV7AI63</accession>
<dbReference type="PANTHER" id="PTHR43785">
    <property type="entry name" value="GAMMA-GLUTAMYLPUTRESCINE SYNTHETASE"/>
    <property type="match status" value="1"/>
</dbReference>
<dbReference type="SUPFAM" id="SSF55931">
    <property type="entry name" value="Glutamine synthetase/guanido kinase"/>
    <property type="match status" value="1"/>
</dbReference>
<dbReference type="Pfam" id="PF00120">
    <property type="entry name" value="Gln-synt_C"/>
    <property type="match status" value="1"/>
</dbReference>
<sequence>MSDAMELASFVTTDLCAITRGRAVAAQDLDKALARGLGWVPANLALTPQGEIAEDTPFGSSGDLRLAPDPEARIRVEIGGRTPLHFYHSDITALDGTPWDCCVRSLLKSALADLEEEFGLRLTAAFEHEFQIFGAGWIAAAPFSLAAARRADAFGPRLVGLLEAAGCAPETFLPEYGTDQYEIVCAPAPALAAADRAVSVREITRELAASLGWRASFAPKTAPEAIGNGVHIHFSLTESDGTPATYDPDRPGRMSERAARFAAGIVAHMPALAAFAAPSAVSSLRLQPHHWAASWTTLGEHDREATLRICPTSQKPGYDPSRAFNLEFRAADATASPHLALALLVRAGMEGLRRGFEPAPITRGDPGAMSPAARAAAGIARLPATPAEGLAAIVSDPVLCAALAPDLLACYLGLRRKEQALTADLDEAALCARYAEIY</sequence>
<reference evidence="11" key="1">
    <citation type="journal article" date="2019" name="Int. J. Syst. Evol. Microbiol.">
        <title>The Global Catalogue of Microorganisms (GCM) 10K type strain sequencing project: providing services to taxonomists for standard genome sequencing and annotation.</title>
        <authorList>
            <consortium name="The Broad Institute Genomics Platform"/>
            <consortium name="The Broad Institute Genome Sequencing Center for Infectious Disease"/>
            <person name="Wu L."/>
            <person name="Ma J."/>
        </authorList>
    </citation>
    <scope>NUCLEOTIDE SEQUENCE [LARGE SCALE GENOMIC DNA]</scope>
    <source>
        <strain evidence="11">KCTC 62192</strain>
    </source>
</reference>
<dbReference type="InterPro" id="IPR008146">
    <property type="entry name" value="Gln_synth_cat_dom"/>
</dbReference>
<dbReference type="Gene3D" id="3.30.590.10">
    <property type="entry name" value="Glutamine synthetase/guanido kinase, catalytic domain"/>
    <property type="match status" value="1"/>
</dbReference>
<dbReference type="RefSeq" id="WP_377833245.1">
    <property type="nucleotide sequence ID" value="NZ_JBHRSK010000007.1"/>
</dbReference>
<dbReference type="InterPro" id="IPR014746">
    <property type="entry name" value="Gln_synth/guanido_kin_cat_dom"/>
</dbReference>
<proteinExistence type="inferred from homology"/>
<evidence type="ECO:0000256" key="6">
    <source>
        <dbReference type="ARBA" id="ARBA00023231"/>
    </source>
</evidence>
<gene>
    <name evidence="10" type="ORF">ACFOES_10600</name>
</gene>